<organism evidence="12 13">
    <name type="scientific">Alkalibaculum bacchi</name>
    <dbReference type="NCBI Taxonomy" id="645887"/>
    <lineage>
        <taxon>Bacteria</taxon>
        <taxon>Bacillati</taxon>
        <taxon>Bacillota</taxon>
        <taxon>Clostridia</taxon>
        <taxon>Eubacteriales</taxon>
        <taxon>Eubacteriaceae</taxon>
        <taxon>Alkalibaculum</taxon>
    </lineage>
</organism>
<sequence length="806" mass="93779">MNQQAVEIADNMKRILLIQTGKGKNYSNVEKYTALGTLIREYIGEKWVHTRKKYEEEKVKQVYYLSMEFLTGTFLKKNLDYLNIYEDTKEALESLHMSIEEIEQAELDQGLGNGGLGRLAAAFLDSLSSLSLPGYGCGIRYKNGLFKQEIVDGYQVEEPDNWLLNGNIWEYKRVDEVFEIYFGGKIEIYDHEESLHFSHIDYDVIKAVPYDVPIVGYRNNTVNTLRLWSTEENDKDLNIGEFNKGNYPEAYRRKGEIESITQFLYPSDEFESGRILRLKQEYFLVSASLQSIIAQYKKRNFPISWFHEYVAIHINDTHPALAIPELMRILMDKEGMEWEDAWYITVNTMAYTNHTIMREAMETWDYNLFKCLLPRICMIVEEINDRYTAELRGKEIENEKIEKMAIISHGRVRMMPLSIVGSHSINGVAKLHTEILKNKELKDFYEVFPNNFNNKTNGIVHRLWLLEANPNLSDFIEELIGSSFKKEPIELKKLLNFDTDEFVIERIVQIKHQNKEKLAKYILEETGIVVNPYSIFDVHIKRIHEYKRQLLNILHVMHLYNKLKDNPNLDMVPRTFIFSGKAATSYYNAKQIIKLICSVASVVNNDLTIKGKLKIVFLENYGIKLATQIIPAADVSEQISTTTKEASGTGNMKFMMNGAITIATLDGANVEIANEVGDNNIVIFGLKDFEVYDLYRTGNYHSYDLYHSDIEIRRVMDQLIDGTFHNHYENFQSLHDRLLRDNDDFFILKDFSSYKIAHEKIDNAYRNKVHWGRMSLNNIASSGVFSSDYTIREYAQYIWNIKSVKD</sequence>
<dbReference type="PANTHER" id="PTHR11468:SF3">
    <property type="entry name" value="GLYCOGEN PHOSPHORYLASE, LIVER FORM"/>
    <property type="match status" value="1"/>
</dbReference>
<evidence type="ECO:0000256" key="4">
    <source>
        <dbReference type="ARBA" id="ARBA00022600"/>
    </source>
</evidence>
<evidence type="ECO:0000256" key="1">
    <source>
        <dbReference type="ARBA" id="ARBA00001275"/>
    </source>
</evidence>
<dbReference type="Pfam" id="PF00343">
    <property type="entry name" value="Phosphorylase"/>
    <property type="match status" value="1"/>
</dbReference>
<dbReference type="PANTHER" id="PTHR11468">
    <property type="entry name" value="GLYCOGEN PHOSPHORYLASE"/>
    <property type="match status" value="1"/>
</dbReference>
<dbReference type="GO" id="GO:0008184">
    <property type="term" value="F:glycogen phosphorylase activity"/>
    <property type="evidence" value="ECO:0007669"/>
    <property type="project" value="InterPro"/>
</dbReference>
<gene>
    <name evidence="12" type="ORF">DES36_101271</name>
</gene>
<dbReference type="PROSITE" id="PS00102">
    <property type="entry name" value="PHOSPHORYLASE"/>
    <property type="match status" value="1"/>
</dbReference>
<comment type="cofactor">
    <cofactor evidence="2 11">
        <name>pyridoxal 5'-phosphate</name>
        <dbReference type="ChEBI" id="CHEBI:597326"/>
    </cofactor>
</comment>
<evidence type="ECO:0000256" key="5">
    <source>
        <dbReference type="ARBA" id="ARBA00022676"/>
    </source>
</evidence>
<comment type="similarity">
    <text evidence="3 11">Belongs to the glycogen phosphorylase family.</text>
</comment>
<dbReference type="GO" id="GO:0030170">
    <property type="term" value="F:pyridoxal phosphate binding"/>
    <property type="evidence" value="ECO:0007669"/>
    <property type="project" value="InterPro"/>
</dbReference>
<comment type="function">
    <text evidence="11">Allosteric enzyme that catalyzes the rate-limiting step in glycogen catabolism, the phosphorolytic cleavage of glycogen to produce glucose-1-phosphate, and plays a central role in maintaining cellular and organismal glucose homeostasis.</text>
</comment>
<dbReference type="NCBIfam" id="TIGR02093">
    <property type="entry name" value="P_ylase"/>
    <property type="match status" value="1"/>
</dbReference>
<dbReference type="GO" id="GO:0005980">
    <property type="term" value="P:glycogen catabolic process"/>
    <property type="evidence" value="ECO:0007669"/>
    <property type="project" value="TreeGrafter"/>
</dbReference>
<dbReference type="RefSeq" id="WP_113919420.1">
    <property type="nucleotide sequence ID" value="NZ_QNRX01000001.1"/>
</dbReference>
<evidence type="ECO:0000256" key="9">
    <source>
        <dbReference type="ARBA" id="ARBA00025174"/>
    </source>
</evidence>
<name>A0A366IFQ2_9FIRM</name>
<evidence type="ECO:0000256" key="6">
    <source>
        <dbReference type="ARBA" id="ARBA00022679"/>
    </source>
</evidence>
<dbReference type="SUPFAM" id="SSF53756">
    <property type="entry name" value="UDP-Glycosyltransferase/glycogen phosphorylase"/>
    <property type="match status" value="1"/>
</dbReference>
<dbReference type="InterPro" id="IPR000811">
    <property type="entry name" value="Glyco_trans_35"/>
</dbReference>
<dbReference type="EC" id="2.4.1.1" evidence="11"/>
<dbReference type="EMBL" id="QNRX01000001">
    <property type="protein sequence ID" value="RBP70212.1"/>
    <property type="molecule type" value="Genomic_DNA"/>
</dbReference>
<comment type="caution">
    <text evidence="12">The sequence shown here is derived from an EMBL/GenBank/DDBJ whole genome shotgun (WGS) entry which is preliminary data.</text>
</comment>
<evidence type="ECO:0000256" key="11">
    <source>
        <dbReference type="RuleBase" id="RU000587"/>
    </source>
</evidence>
<evidence type="ECO:0000256" key="7">
    <source>
        <dbReference type="ARBA" id="ARBA00022898"/>
    </source>
</evidence>
<evidence type="ECO:0000256" key="8">
    <source>
        <dbReference type="ARBA" id="ARBA00023277"/>
    </source>
</evidence>
<protein>
    <recommendedName>
        <fullName evidence="11">Alpha-1,4 glucan phosphorylase</fullName>
        <ecNumber evidence="11">2.4.1.1</ecNumber>
    </recommendedName>
</protein>
<evidence type="ECO:0000256" key="10">
    <source>
        <dbReference type="PIRSR" id="PIRSR000460-1"/>
    </source>
</evidence>
<feature type="modified residue" description="N6-(pyridoxal phosphate)lysine" evidence="10">
    <location>
        <position position="653"/>
    </location>
</feature>
<comment type="function">
    <text evidence="9">Phosphorylase is an important allosteric enzyme in carbohydrate metabolism. Enzymes from different sources differ in their regulatory mechanisms and in their natural substrates. However, all known phosphorylases share catalytic and structural properties.</text>
</comment>
<dbReference type="Gene3D" id="3.40.50.2000">
    <property type="entry name" value="Glycogen Phosphorylase B"/>
    <property type="match status" value="2"/>
</dbReference>
<dbReference type="PIRSF" id="PIRSF000460">
    <property type="entry name" value="Pprylas_GlgP"/>
    <property type="match status" value="1"/>
</dbReference>
<reference evidence="12 13" key="1">
    <citation type="submission" date="2018-06" db="EMBL/GenBank/DDBJ databases">
        <title>Genomic Encyclopedia of Type Strains, Phase IV (KMG-IV): sequencing the most valuable type-strain genomes for metagenomic binning, comparative biology and taxonomic classification.</title>
        <authorList>
            <person name="Goeker M."/>
        </authorList>
    </citation>
    <scope>NUCLEOTIDE SEQUENCE [LARGE SCALE GENOMIC DNA]</scope>
    <source>
        <strain evidence="12 13">DSM 22112</strain>
    </source>
</reference>
<dbReference type="CDD" id="cd04300">
    <property type="entry name" value="GT35_Glycogen_Phosphorylase"/>
    <property type="match status" value="1"/>
</dbReference>
<keyword evidence="8 11" id="KW-0119">Carbohydrate metabolism</keyword>
<dbReference type="AlphaFoldDB" id="A0A366IFQ2"/>
<comment type="catalytic activity">
    <reaction evidence="1 11">
        <text>[(1-&gt;4)-alpha-D-glucosyl](n) + phosphate = [(1-&gt;4)-alpha-D-glucosyl](n-1) + alpha-D-glucose 1-phosphate</text>
        <dbReference type="Rhea" id="RHEA:41732"/>
        <dbReference type="Rhea" id="RHEA-COMP:9584"/>
        <dbReference type="Rhea" id="RHEA-COMP:9586"/>
        <dbReference type="ChEBI" id="CHEBI:15444"/>
        <dbReference type="ChEBI" id="CHEBI:43474"/>
        <dbReference type="ChEBI" id="CHEBI:58601"/>
        <dbReference type="EC" id="2.4.1.1"/>
    </reaction>
</comment>
<dbReference type="FunFam" id="3.40.50.2000:FF:000149">
    <property type="entry name" value="Glycogen phosphorylase, muscle form"/>
    <property type="match status" value="1"/>
</dbReference>
<keyword evidence="4" id="KW-0321">Glycogen metabolism</keyword>
<evidence type="ECO:0000256" key="3">
    <source>
        <dbReference type="ARBA" id="ARBA00006047"/>
    </source>
</evidence>
<accession>A0A366IFQ2</accession>
<keyword evidence="7 10" id="KW-0663">Pyridoxal phosphate</keyword>
<evidence type="ECO:0000256" key="2">
    <source>
        <dbReference type="ARBA" id="ARBA00001933"/>
    </source>
</evidence>
<keyword evidence="6 11" id="KW-0808">Transferase</keyword>
<keyword evidence="13" id="KW-1185">Reference proteome</keyword>
<evidence type="ECO:0000313" key="12">
    <source>
        <dbReference type="EMBL" id="RBP70212.1"/>
    </source>
</evidence>
<dbReference type="InterPro" id="IPR035090">
    <property type="entry name" value="Pyridoxal_P_attach_site"/>
</dbReference>
<dbReference type="FunFam" id="3.40.50.2000:FF:000005">
    <property type="entry name" value="Alpha-1,4 glucan phosphorylase"/>
    <property type="match status" value="1"/>
</dbReference>
<dbReference type="Proteomes" id="UP000253490">
    <property type="component" value="Unassembled WGS sequence"/>
</dbReference>
<dbReference type="InterPro" id="IPR011833">
    <property type="entry name" value="Glycg_phsphrylas"/>
</dbReference>
<keyword evidence="5 11" id="KW-0328">Glycosyltransferase</keyword>
<proteinExistence type="inferred from homology"/>
<evidence type="ECO:0000313" key="13">
    <source>
        <dbReference type="Proteomes" id="UP000253490"/>
    </source>
</evidence>
<dbReference type="GO" id="GO:0005737">
    <property type="term" value="C:cytoplasm"/>
    <property type="evidence" value="ECO:0007669"/>
    <property type="project" value="TreeGrafter"/>
</dbReference>
<dbReference type="OrthoDB" id="9760804at2"/>